<feature type="region of interest" description="Disordered" evidence="1">
    <location>
        <begin position="384"/>
        <end position="410"/>
    </location>
</feature>
<dbReference type="EMBL" id="LT969566">
    <property type="protein sequence ID" value="SOV75864.1"/>
    <property type="molecule type" value="Genomic_DNA"/>
</dbReference>
<evidence type="ECO:0000313" key="2">
    <source>
        <dbReference type="EMBL" id="SOV75864.1"/>
    </source>
</evidence>
<feature type="compositionally biased region" description="Low complexity" evidence="1">
    <location>
        <begin position="387"/>
        <end position="403"/>
    </location>
</feature>
<evidence type="ECO:0000313" key="3">
    <source>
        <dbReference type="Proteomes" id="UP000240500"/>
    </source>
</evidence>
<accession>A0A2P9D4B1</accession>
<dbReference type="OrthoDB" id="370930at2759"/>
<proteinExistence type="predicted"/>
<name>A0A2P9D4B1_PLARE</name>
<gene>
    <name evidence="2" type="ORF">PRG01_0313300</name>
</gene>
<dbReference type="VEuPathDB" id="PlasmoDB:PRG01_0313300"/>
<protein>
    <submittedName>
        <fullName evidence="2">Uncharacterized protein</fullName>
    </submittedName>
</protein>
<evidence type="ECO:0000256" key="1">
    <source>
        <dbReference type="SAM" id="MobiDB-lite"/>
    </source>
</evidence>
<dbReference type="Proteomes" id="UP000240500">
    <property type="component" value="Chromosome 3"/>
</dbReference>
<sequence length="1711" mass="209307">MRAIIRFKIIRQVHSLVSKDADNKFKRIVSYINNYDDNLNELKRKKEYLGLLKNIYHTIPSRLNENKLWNNFLNKLKTEKCYHKLKKIIKKNTITHDSLMCRQIIYLYYIGFDDEIGCLIKRLDYKLQKCNERDFKDCEKYMNEDVSDIIKMLYVLYHYKDRKDNDYKNIILYFDKYIYHSKNIPMINLKYLFYFHLFYFNMNYSLIRIEKCLEKYGHTLTTDQLMFLIRYINIYLKNLYLYNVIKHRNDYQTVSNNMNNRTNENGIENVNNYEDEYKYRNKIKKEINIFINNLFRINKNEKEYFIFYNFDDIEIKNKCVRNEELDMVEQDNISFFLKNKGVHKFEKNNINEREDNKKGNPHINDDMYFNMMNEDKENVRIKDNNRNNDNILYNNNNNNNNNNSSEKSSLPFYNNIKSSLTSYNKNTFYIHEKEINRKNNMSSNNYVINDMNVLTAPVDVNNNLCSSRKVLRKEKIIINNSELNLYKNIYRKCTKEVIKNILLHKEKIHIDILWNSFISNLFKDEYIYMLMNEIKKDNKKHIVYEEEFITYLKQIKLLELYDDTSFITICNNFFKTYIVEKKYIKNLHFADRLTYYTDIFCYNSFLQKYILYIYKLNLERFNIKILKKILSKLFYFLQQNKSLINGFDKLIKSLIIKIIINGSFNDIIMIIYTWRQYIFYKTYMNKQREKEKSIKSNNYYMNIFDDMNNENLINFETDPHFVYNDIQKKIIQMLCLEHTIQENKKENTTYDTSNEYMYNTFYGNHMIHNNNCSYLQNNNIFHLSDISLYYMKQDYIKIYEFLTFRTVIEKRQMTNLMFDKYFDKSMIIMINKQLIKLFCVFLNKVHYSIKSGDTKINLFECVNNFFNDDPMYYHTTQLLNHGDKEMEEQFLREKKKINNQRIRIDEDDIYCNEDDMYCNEDDIYCNEDDMYCNEDDIYCNEDDMYCNEDDIYCNEDDIYCNEDDMYCNDDNIHYNNDNIHYNDDNIHYNDDNIHYNDDNIHYNDDNIHYNDREHDIYSKLLCRSNEKKPDKEKKKIFLIKKKKIDNNFINKEEKEFFENNIVENKCKESFDCLFKHKDKKHKKIISLSDVANYEKKYPYEYHCLNNFINLLLMIIIDNYIFFDIKNLHFINFFFQCFEYEHLLPMSIYHYFYFFYIFRNINYAHLRQKDKKEYIYSEDLFNKKKNKIMHMCKEKIKISINEYISFNLKSGYSMNELNNDKEKKKKKKKNLEENETCPAKKNVCNFDMDCIIMLILYNMNNEDVLDIFKNCFLLSLNNYLRQQKIKKKEIVLYIYGNAICSIPVGDDTKMETREIKSNDNNRKNNMVSSSNINKLHIIPCNNFDMIRNTFNGINKNIKYMDEFDIINKYEFFYIHMIYKKLMCHNNKMCMDENNSINNGNLKNDDMLKGVDHIKSYYNLKNYHAYNNITYGHKKMFGYINHSDHSNDFNDYQQEQADYKSFLDFLSHKKQNYEAEELLKLCTMIKMFKGHEKIKQIINKINMLFNTYNNSFEFFISYLFLIILNEEKENYINEIYKIFNQINIYLLNNNIKPYWYQLLIQILYLIKIKNLYSFDLLCFKYKNIANFYEEAINIKKKKLEEHQRKKKKKTCTNANRNMIYYRDNEEQYNIYKSTIRNYLKTNNISYIENLQLKDSPFIFDIYVPSKKIIFLNQDMCILPDIFIHHLQVHIFDTINFTIYEMNERNYNMLMGET</sequence>
<reference evidence="2 3" key="1">
    <citation type="submission" date="2016-09" db="EMBL/GenBank/DDBJ databases">
        <authorList>
            <consortium name="Pathogen Informatics"/>
        </authorList>
    </citation>
    <scope>NUCLEOTIDE SEQUENCE [LARGE SCALE GENOMIC DNA]</scope>
</reference>
<dbReference type="VEuPathDB" id="PlasmoDB:PRCDC_0309200"/>
<organism evidence="2 3">
    <name type="scientific">Plasmodium reichenowi</name>
    <dbReference type="NCBI Taxonomy" id="5854"/>
    <lineage>
        <taxon>Eukaryota</taxon>
        <taxon>Sar</taxon>
        <taxon>Alveolata</taxon>
        <taxon>Apicomplexa</taxon>
        <taxon>Aconoidasida</taxon>
        <taxon>Haemosporida</taxon>
        <taxon>Plasmodiidae</taxon>
        <taxon>Plasmodium</taxon>
        <taxon>Plasmodium (Laverania)</taxon>
    </lineage>
</organism>